<feature type="domain" description="GXWXG" evidence="1">
    <location>
        <begin position="9"/>
        <end position="63"/>
    </location>
</feature>
<gene>
    <name evidence="3" type="ORF">DEM27_27995</name>
</gene>
<dbReference type="Gene3D" id="2.40.128.580">
    <property type="entry name" value="GXWXG domain"/>
    <property type="match status" value="1"/>
</dbReference>
<name>A0A2U2DHY8_9HYPH</name>
<dbReference type="Pfam" id="PF14232">
    <property type="entry name" value="DUF4334"/>
    <property type="match status" value="1"/>
</dbReference>
<reference evidence="3 4" key="1">
    <citation type="submission" date="2018-05" db="EMBL/GenBank/DDBJ databases">
        <title>The draft genome of strain NS-104.</title>
        <authorList>
            <person name="Hang P."/>
            <person name="Jiang J."/>
        </authorList>
    </citation>
    <scope>NUCLEOTIDE SEQUENCE [LARGE SCALE GENOMIC DNA]</scope>
    <source>
        <strain evidence="3 4">NS-104</strain>
    </source>
</reference>
<dbReference type="RefSeq" id="WP_109461548.1">
    <property type="nucleotide sequence ID" value="NZ_QFBC01000019.1"/>
</dbReference>
<evidence type="ECO:0000313" key="4">
    <source>
        <dbReference type="Proteomes" id="UP000245252"/>
    </source>
</evidence>
<dbReference type="AlphaFoldDB" id="A0A2U2DHY8"/>
<protein>
    <recommendedName>
        <fullName evidence="5">DUF4334 domain-containing protein</fullName>
    </recommendedName>
</protein>
<evidence type="ECO:0000259" key="2">
    <source>
        <dbReference type="Pfam" id="PF14232"/>
    </source>
</evidence>
<dbReference type="InterPro" id="IPR025951">
    <property type="entry name" value="GXWXG_dom"/>
</dbReference>
<organism evidence="3 4">
    <name type="scientific">Metarhizobium album</name>
    <dbReference type="NCBI Taxonomy" id="2182425"/>
    <lineage>
        <taxon>Bacteria</taxon>
        <taxon>Pseudomonadati</taxon>
        <taxon>Pseudomonadota</taxon>
        <taxon>Alphaproteobacteria</taxon>
        <taxon>Hyphomicrobiales</taxon>
        <taxon>Rhizobiaceae</taxon>
        <taxon>Metarhizobium</taxon>
    </lineage>
</organism>
<evidence type="ECO:0008006" key="5">
    <source>
        <dbReference type="Google" id="ProtNLM"/>
    </source>
</evidence>
<proteinExistence type="predicted"/>
<dbReference type="Proteomes" id="UP000245252">
    <property type="component" value="Unassembled WGS sequence"/>
</dbReference>
<dbReference type="InterPro" id="IPR025568">
    <property type="entry name" value="DUF4334"/>
</dbReference>
<dbReference type="Pfam" id="PF14231">
    <property type="entry name" value="GXWXG"/>
    <property type="match status" value="1"/>
</dbReference>
<dbReference type="EMBL" id="QFBC01000019">
    <property type="protein sequence ID" value="PWE52933.1"/>
    <property type="molecule type" value="Genomic_DNA"/>
</dbReference>
<feature type="domain" description="DUF4334" evidence="2">
    <location>
        <begin position="110"/>
        <end position="164"/>
    </location>
</feature>
<sequence>MNQQTVFEEFRHLQAIAPVELVGLWKGRGIATGHPFDGVLENLGWFGKRFAPDLRADALLFKSGERRLIAINPSLVPVGLALRFHRFGRTRAARNLFSYLQRRLTAQGPVATLRLLPFEGVSSAAMVYDHNPIADYFRRIDADTVMGMMVIKGDDRRFFFELERVKEDR</sequence>
<keyword evidence="4" id="KW-1185">Reference proteome</keyword>
<evidence type="ECO:0000313" key="3">
    <source>
        <dbReference type="EMBL" id="PWE52933.1"/>
    </source>
</evidence>
<comment type="caution">
    <text evidence="3">The sequence shown here is derived from an EMBL/GenBank/DDBJ whole genome shotgun (WGS) entry which is preliminary data.</text>
</comment>
<dbReference type="OrthoDB" id="8905397at2"/>
<evidence type="ECO:0000259" key="1">
    <source>
        <dbReference type="Pfam" id="PF14231"/>
    </source>
</evidence>
<accession>A0A2U2DHY8</accession>